<evidence type="ECO:0000256" key="5">
    <source>
        <dbReference type="SAM" id="MobiDB-lite"/>
    </source>
</evidence>
<dbReference type="GO" id="GO:0046873">
    <property type="term" value="F:metal ion transmembrane transporter activity"/>
    <property type="evidence" value="ECO:0007669"/>
    <property type="project" value="InterPro"/>
</dbReference>
<feature type="compositionally biased region" description="Basic and acidic residues" evidence="5">
    <location>
        <begin position="693"/>
        <end position="724"/>
    </location>
</feature>
<dbReference type="OrthoDB" id="426293at2759"/>
<dbReference type="InterPro" id="IPR002523">
    <property type="entry name" value="MgTranspt_CorA/ZnTranspt_ZntB"/>
</dbReference>
<organism evidence="7 8">
    <name type="scientific">Amylocarpus encephaloides</name>
    <dbReference type="NCBI Taxonomy" id="45428"/>
    <lineage>
        <taxon>Eukaryota</taxon>
        <taxon>Fungi</taxon>
        <taxon>Dikarya</taxon>
        <taxon>Ascomycota</taxon>
        <taxon>Pezizomycotina</taxon>
        <taxon>Leotiomycetes</taxon>
        <taxon>Helotiales</taxon>
        <taxon>Helotiales incertae sedis</taxon>
        <taxon>Amylocarpus</taxon>
    </lineage>
</organism>
<evidence type="ECO:0000256" key="2">
    <source>
        <dbReference type="ARBA" id="ARBA00022692"/>
    </source>
</evidence>
<keyword evidence="4 6" id="KW-0472">Membrane</keyword>
<evidence type="ECO:0000256" key="6">
    <source>
        <dbReference type="SAM" id="Phobius"/>
    </source>
</evidence>
<evidence type="ECO:0000256" key="1">
    <source>
        <dbReference type="ARBA" id="ARBA00004141"/>
    </source>
</evidence>
<feature type="transmembrane region" description="Helical" evidence="6">
    <location>
        <begin position="534"/>
        <end position="557"/>
    </location>
</feature>
<evidence type="ECO:0000313" key="8">
    <source>
        <dbReference type="Proteomes" id="UP000824998"/>
    </source>
</evidence>
<proteinExistence type="predicted"/>
<feature type="transmembrane region" description="Helical" evidence="6">
    <location>
        <begin position="563"/>
        <end position="581"/>
    </location>
</feature>
<feature type="region of interest" description="Disordered" evidence="5">
    <location>
        <begin position="655"/>
        <end position="734"/>
    </location>
</feature>
<reference evidence="7" key="1">
    <citation type="journal article" date="2021" name="IMA Fungus">
        <title>Genomic characterization of three marine fungi, including Emericellopsis atlantica sp. nov. with signatures of a generalist lifestyle and marine biomass degradation.</title>
        <authorList>
            <person name="Hagestad O.C."/>
            <person name="Hou L."/>
            <person name="Andersen J.H."/>
            <person name="Hansen E.H."/>
            <person name="Altermark B."/>
            <person name="Li C."/>
            <person name="Kuhnert E."/>
            <person name="Cox R.J."/>
            <person name="Crous P.W."/>
            <person name="Spatafora J.W."/>
            <person name="Lail K."/>
            <person name="Amirebrahimi M."/>
            <person name="Lipzen A."/>
            <person name="Pangilinan J."/>
            <person name="Andreopoulos W."/>
            <person name="Hayes R.D."/>
            <person name="Ng V."/>
            <person name="Grigoriev I.V."/>
            <person name="Jackson S.A."/>
            <person name="Sutton T.D.S."/>
            <person name="Dobson A.D.W."/>
            <person name="Rama T."/>
        </authorList>
    </citation>
    <scope>NUCLEOTIDE SEQUENCE</scope>
    <source>
        <strain evidence="7">TRa018bII</strain>
    </source>
</reference>
<dbReference type="GO" id="GO:0016020">
    <property type="term" value="C:membrane"/>
    <property type="evidence" value="ECO:0007669"/>
    <property type="project" value="UniProtKB-SubCell"/>
</dbReference>
<comment type="subcellular location">
    <subcellularLocation>
        <location evidence="1">Membrane</location>
        <topology evidence="1">Multi-pass membrane protein</topology>
    </subcellularLocation>
</comment>
<comment type="caution">
    <text evidence="7">The sequence shown here is derived from an EMBL/GenBank/DDBJ whole genome shotgun (WGS) entry which is preliminary data.</text>
</comment>
<dbReference type="EMBL" id="MU251364">
    <property type="protein sequence ID" value="KAG9238885.1"/>
    <property type="molecule type" value="Genomic_DNA"/>
</dbReference>
<accession>A0A9P7YSC0</accession>
<protein>
    <submittedName>
        <fullName evidence="7">Uncharacterized protein</fullName>
    </submittedName>
</protein>
<name>A0A9P7YSC0_9HELO</name>
<feature type="region of interest" description="Disordered" evidence="5">
    <location>
        <begin position="615"/>
        <end position="634"/>
    </location>
</feature>
<gene>
    <name evidence="7" type="ORF">BJ875DRAFT_449779</name>
</gene>
<dbReference type="SUPFAM" id="SSF144083">
    <property type="entry name" value="Magnesium transport protein CorA, transmembrane region"/>
    <property type="match status" value="1"/>
</dbReference>
<dbReference type="Proteomes" id="UP000824998">
    <property type="component" value="Unassembled WGS sequence"/>
</dbReference>
<evidence type="ECO:0000256" key="4">
    <source>
        <dbReference type="ARBA" id="ARBA00023136"/>
    </source>
</evidence>
<evidence type="ECO:0000313" key="7">
    <source>
        <dbReference type="EMBL" id="KAG9238885.1"/>
    </source>
</evidence>
<dbReference type="AlphaFoldDB" id="A0A9P7YSC0"/>
<dbReference type="Pfam" id="PF01544">
    <property type="entry name" value="CorA"/>
    <property type="match status" value="1"/>
</dbReference>
<dbReference type="InterPro" id="IPR045863">
    <property type="entry name" value="CorA_TM1_TM2"/>
</dbReference>
<dbReference type="Gene3D" id="1.20.58.340">
    <property type="entry name" value="Magnesium transport protein CorA, transmembrane region"/>
    <property type="match status" value="1"/>
</dbReference>
<keyword evidence="3 6" id="KW-1133">Transmembrane helix</keyword>
<keyword evidence="2 6" id="KW-0812">Transmembrane</keyword>
<keyword evidence="8" id="KW-1185">Reference proteome</keyword>
<evidence type="ECO:0000256" key="3">
    <source>
        <dbReference type="ARBA" id="ARBA00022989"/>
    </source>
</evidence>
<sequence>MDPVELLKRLDAERNAYLNTLHQVHEALAQAVATSSSTIVTSVDPPNSPRPRKLSRFSVSNGDGVESLVKSSFVSGEDDASDDDEALYVQELLAKSTFDEEHLRNHLKTYEWNDYSKAILRTLFTKTARLKHPALFQLKPGEEGAHYSLYQIFDVGNDGAPLPLHSSKEILKEMSKDMVVWNLIKDVNVDPSRLRQAVGRITILREPSPIVFGAIHLTMNGLFDMDEIFKNLVLQGATTAYMKRAFDPDVRKQRTFLFSFEFFTIIGDECRPMSWQEFDKSFKRKEGHIQISRCSSVVALVLVGEPIKKIKNAARRAKTQYGYVYSPWSPWHVLNIECYPDWKSNTGSHDSTKHYVNGPEAFLNTLLVEFKDAEKRFEDLCTRIGKLVTPPADIMFNADLRDKLIFEDREFTYSRRYFWAFQTLATMNQGIKAMVDAYEETFTEVVWTGRHTTIWPLSDDSARDNYFKKRLAYLKMDFEHVIKKLKNLLHENDRRRDEIKDLRDNLFSGTSVLESRKSVEQTEITVKQGQNIKLLTLVNIFFLPLTFVTSVFGMTNMDDNGPFWPFAITLTTLCVPFFLLIGSMNTNRGMEFWTVNVGRPFVHLFKRDPKKMIRSASMNSESDNEKEDNDKGRLNKIAIAGRSLSAREGIKQRSGQFVSASTVEVGEGDREKRTSSPKRAITFGAPIVEEDMDRPRPPERRKTGDEILSQKEQQGEQKGAERAKSLNAESQGESVVWGEEGFWGRMLGRRKRLRREYSV</sequence>